<accession>A0A8X6JWQ1</accession>
<keyword evidence="2" id="KW-1185">Reference proteome</keyword>
<dbReference type="EMBL" id="BMAV01028008">
    <property type="protein sequence ID" value="GFS64146.1"/>
    <property type="molecule type" value="Genomic_DNA"/>
</dbReference>
<reference evidence="1" key="1">
    <citation type="submission" date="2020-08" db="EMBL/GenBank/DDBJ databases">
        <title>Multicomponent nature underlies the extraordinary mechanical properties of spider dragline silk.</title>
        <authorList>
            <person name="Kono N."/>
            <person name="Nakamura H."/>
            <person name="Mori M."/>
            <person name="Yoshida Y."/>
            <person name="Ohtoshi R."/>
            <person name="Malay A.D."/>
            <person name="Moran D.A.P."/>
            <person name="Tomita M."/>
            <person name="Numata K."/>
            <person name="Arakawa K."/>
        </authorList>
    </citation>
    <scope>NUCLEOTIDE SEQUENCE</scope>
</reference>
<gene>
    <name evidence="1" type="ORF">TNIN_369471</name>
</gene>
<comment type="caution">
    <text evidence="1">The sequence shown here is derived from an EMBL/GenBank/DDBJ whole genome shotgun (WGS) entry which is preliminary data.</text>
</comment>
<sequence>MRRRWSSEIIFRIKLIDGTVVIRLMSDPKPGRPALAMSYLSSALLIDSTDGLLLFGGARDTSPDVELRLRG</sequence>
<name>A0A8X6JWQ1_9ARAC</name>
<evidence type="ECO:0000313" key="2">
    <source>
        <dbReference type="Proteomes" id="UP000886998"/>
    </source>
</evidence>
<proteinExistence type="predicted"/>
<protein>
    <submittedName>
        <fullName evidence="1">Uncharacterized protein</fullName>
    </submittedName>
</protein>
<dbReference type="AlphaFoldDB" id="A0A8X6JWQ1"/>
<evidence type="ECO:0000313" key="1">
    <source>
        <dbReference type="EMBL" id="GFS64146.1"/>
    </source>
</evidence>
<dbReference type="Proteomes" id="UP000886998">
    <property type="component" value="Unassembled WGS sequence"/>
</dbReference>
<organism evidence="1 2">
    <name type="scientific">Trichonephila inaurata madagascariensis</name>
    <dbReference type="NCBI Taxonomy" id="2747483"/>
    <lineage>
        <taxon>Eukaryota</taxon>
        <taxon>Metazoa</taxon>
        <taxon>Ecdysozoa</taxon>
        <taxon>Arthropoda</taxon>
        <taxon>Chelicerata</taxon>
        <taxon>Arachnida</taxon>
        <taxon>Araneae</taxon>
        <taxon>Araneomorphae</taxon>
        <taxon>Entelegynae</taxon>
        <taxon>Araneoidea</taxon>
        <taxon>Nephilidae</taxon>
        <taxon>Trichonephila</taxon>
        <taxon>Trichonephila inaurata</taxon>
    </lineage>
</organism>